<keyword evidence="3" id="KW-1185">Reference proteome</keyword>
<dbReference type="PANTHER" id="PTHR34072">
    <property type="entry name" value="ENZYMATIC POLYPROTEIN-RELATED"/>
    <property type="match status" value="1"/>
</dbReference>
<sequence length="353" mass="39548">MEDRLVKVLDRLAEFGLKISPDKCQFGCRSVKYLGRIISEKGVETDPDKLEALKSWPRPTNVRELRSFLGFAGCYRRFGSGYSQIAYPLHRLTAGGDCARKKGAKSNTRIVSPTRPFGIDWTHACELAFQSLKDQLCSTPVLVFADFSKPFVVHTDASREGLGVLYQEVHGRLHPVAYASRSFTPSERNYPAHKLQFLGLKWVVCEKFRTTYIELGEPRSGKKNIDADALSRRPNGDGLYNDVKEQELLRQKFRGEMYDSGSEGGLVTLETLQAIACAVGIEVIPCIGKEDFDTGHSDDVHPLVVSLAMSAEAIPDVYVQPTENTIGGHVDWAEIQRQDIDIRNMMDYVRKKA</sequence>
<dbReference type="InterPro" id="IPR043502">
    <property type="entry name" value="DNA/RNA_pol_sf"/>
</dbReference>
<protein>
    <recommendedName>
        <fullName evidence="1">Reverse transcriptase/retrotransposon-derived protein RNase H-like domain-containing protein</fullName>
    </recommendedName>
</protein>
<feature type="domain" description="Reverse transcriptase/retrotransposon-derived protein RNase H-like" evidence="1">
    <location>
        <begin position="121"/>
        <end position="209"/>
    </location>
</feature>
<proteinExistence type="predicted"/>
<comment type="caution">
    <text evidence="2">The sequence shown here is derived from an EMBL/GenBank/DDBJ whole genome shotgun (WGS) entry which is preliminary data.</text>
</comment>
<evidence type="ECO:0000313" key="2">
    <source>
        <dbReference type="EMBL" id="PIK53019.1"/>
    </source>
</evidence>
<dbReference type="Pfam" id="PF17919">
    <property type="entry name" value="RT_RNaseH_2"/>
    <property type="match status" value="1"/>
</dbReference>
<gene>
    <name evidence="2" type="ORF">BSL78_10080</name>
</gene>
<evidence type="ECO:0000313" key="3">
    <source>
        <dbReference type="Proteomes" id="UP000230750"/>
    </source>
</evidence>
<reference evidence="2 3" key="1">
    <citation type="journal article" date="2017" name="PLoS Biol.">
        <title>The sea cucumber genome provides insights into morphological evolution and visceral regeneration.</title>
        <authorList>
            <person name="Zhang X."/>
            <person name="Sun L."/>
            <person name="Yuan J."/>
            <person name="Sun Y."/>
            <person name="Gao Y."/>
            <person name="Zhang L."/>
            <person name="Li S."/>
            <person name="Dai H."/>
            <person name="Hamel J.F."/>
            <person name="Liu C."/>
            <person name="Yu Y."/>
            <person name="Liu S."/>
            <person name="Lin W."/>
            <person name="Guo K."/>
            <person name="Jin S."/>
            <person name="Xu P."/>
            <person name="Storey K.B."/>
            <person name="Huan P."/>
            <person name="Zhang T."/>
            <person name="Zhou Y."/>
            <person name="Zhang J."/>
            <person name="Lin C."/>
            <person name="Li X."/>
            <person name="Xing L."/>
            <person name="Huo D."/>
            <person name="Sun M."/>
            <person name="Wang L."/>
            <person name="Mercier A."/>
            <person name="Li F."/>
            <person name="Yang H."/>
            <person name="Xiang J."/>
        </authorList>
    </citation>
    <scope>NUCLEOTIDE SEQUENCE [LARGE SCALE GENOMIC DNA]</scope>
    <source>
        <strain evidence="2">Shaxun</strain>
        <tissue evidence="2">Muscle</tissue>
    </source>
</reference>
<organism evidence="2 3">
    <name type="scientific">Stichopus japonicus</name>
    <name type="common">Sea cucumber</name>
    <dbReference type="NCBI Taxonomy" id="307972"/>
    <lineage>
        <taxon>Eukaryota</taxon>
        <taxon>Metazoa</taxon>
        <taxon>Echinodermata</taxon>
        <taxon>Eleutherozoa</taxon>
        <taxon>Echinozoa</taxon>
        <taxon>Holothuroidea</taxon>
        <taxon>Aspidochirotacea</taxon>
        <taxon>Aspidochirotida</taxon>
        <taxon>Stichopodidae</taxon>
        <taxon>Apostichopus</taxon>
    </lineage>
</organism>
<name>A0A2G8KYE2_STIJA</name>
<dbReference type="Gene3D" id="3.30.70.270">
    <property type="match status" value="2"/>
</dbReference>
<dbReference type="PANTHER" id="PTHR34072:SF52">
    <property type="entry name" value="RIBONUCLEASE H"/>
    <property type="match status" value="1"/>
</dbReference>
<accession>A0A2G8KYE2</accession>
<dbReference type="EMBL" id="MRZV01000305">
    <property type="protein sequence ID" value="PIK53019.1"/>
    <property type="molecule type" value="Genomic_DNA"/>
</dbReference>
<dbReference type="InterPro" id="IPR043128">
    <property type="entry name" value="Rev_trsase/Diguanyl_cyclase"/>
</dbReference>
<dbReference type="AlphaFoldDB" id="A0A2G8KYE2"/>
<dbReference type="FunFam" id="3.30.70.270:FF:000020">
    <property type="entry name" value="Transposon Tf2-6 polyprotein-like Protein"/>
    <property type="match status" value="1"/>
</dbReference>
<dbReference type="SUPFAM" id="SSF56672">
    <property type="entry name" value="DNA/RNA polymerases"/>
    <property type="match status" value="1"/>
</dbReference>
<evidence type="ECO:0000259" key="1">
    <source>
        <dbReference type="Pfam" id="PF17919"/>
    </source>
</evidence>
<dbReference type="InterPro" id="IPR041577">
    <property type="entry name" value="RT_RNaseH_2"/>
</dbReference>
<dbReference type="Proteomes" id="UP000230750">
    <property type="component" value="Unassembled WGS sequence"/>
</dbReference>
<dbReference type="OrthoDB" id="9950135at2759"/>
<dbReference type="FunFam" id="3.10.20.370:FF:000001">
    <property type="entry name" value="Retrovirus-related Pol polyprotein from transposon 17.6-like protein"/>
    <property type="match status" value="1"/>
</dbReference>